<dbReference type="GO" id="GO:0000213">
    <property type="term" value="F:tRNA-intron lyase activity"/>
    <property type="evidence" value="ECO:0007669"/>
    <property type="project" value="UniProtKB-UniRule"/>
</dbReference>
<dbReference type="GeneID" id="73380190"/>
<feature type="active site" evidence="5">
    <location>
        <position position="305"/>
    </location>
</feature>
<feature type="active site" evidence="5">
    <location>
        <position position="313"/>
    </location>
</feature>
<dbReference type="CDD" id="cd22363">
    <property type="entry name" value="tRNA-intron_lyase_C"/>
    <property type="match status" value="1"/>
</dbReference>
<dbReference type="PIRSF" id="PIRSF011789">
    <property type="entry name" value="tRNA_splic_SEN2"/>
    <property type="match status" value="1"/>
</dbReference>
<keyword evidence="9" id="KW-1185">Reference proteome</keyword>
<dbReference type="PANTHER" id="PTHR21227">
    <property type="entry name" value="TRNA-SPLICING ENDONUCLEASE SUBUNIT SEN2"/>
    <property type="match status" value="1"/>
</dbReference>
<feature type="domain" description="tRNA intron endonuclease catalytic" evidence="7">
    <location>
        <begin position="275"/>
        <end position="378"/>
    </location>
</feature>
<gene>
    <name evidence="8" type="ORF">KGF56_002573</name>
</gene>
<comment type="function">
    <text evidence="4">Constitutes one of the two catalytic subunit of the tRNA-splicing endonuclease complex, a complex responsible for identification and cleavage of the splice sites in pre-tRNA. It cleaves pre-tRNA at the 5'- and 3'-splice sites to release the intron. The products are an intron and two tRNA half-molecules bearing 2',3'-cyclic phosphate and 5'-OH termini. There are no conserved sequences at the splice sites, but the intron is invariably located at the same site in the gene, placing the splice sites an invariant distance from the constant structural features of the tRNA body.</text>
</comment>
<dbReference type="SUPFAM" id="SSF53032">
    <property type="entry name" value="tRNA-intron endonuclease catalytic domain-like"/>
    <property type="match status" value="1"/>
</dbReference>
<organism evidence="8 9">
    <name type="scientific">Candida oxycetoniae</name>
    <dbReference type="NCBI Taxonomy" id="497107"/>
    <lineage>
        <taxon>Eukaryota</taxon>
        <taxon>Fungi</taxon>
        <taxon>Dikarya</taxon>
        <taxon>Ascomycota</taxon>
        <taxon>Saccharomycotina</taxon>
        <taxon>Pichiomycetes</taxon>
        <taxon>Debaryomycetaceae</taxon>
        <taxon>Candida/Lodderomyces clade</taxon>
        <taxon>Candida</taxon>
    </lineage>
</organism>
<dbReference type="InterPro" id="IPR006677">
    <property type="entry name" value="tRNA_intron_Endonuc_cat-like"/>
</dbReference>
<comment type="similarity">
    <text evidence="1 4">Belongs to the tRNA-intron endonuclease family.</text>
</comment>
<dbReference type="InterPro" id="IPR011856">
    <property type="entry name" value="tRNA_endonuc-like_dom_sf"/>
</dbReference>
<evidence type="ECO:0000256" key="6">
    <source>
        <dbReference type="SAM" id="Coils"/>
    </source>
</evidence>
<dbReference type="PANTHER" id="PTHR21227:SF0">
    <property type="entry name" value="TRNA-SPLICING ENDONUCLEASE SUBUNIT SEN2"/>
    <property type="match status" value="1"/>
</dbReference>
<dbReference type="GO" id="GO:0005737">
    <property type="term" value="C:cytoplasm"/>
    <property type="evidence" value="ECO:0007669"/>
    <property type="project" value="TreeGrafter"/>
</dbReference>
<feature type="active site" evidence="5">
    <location>
        <position position="370"/>
    </location>
</feature>
<dbReference type="Proteomes" id="UP001202479">
    <property type="component" value="Unassembled WGS sequence"/>
</dbReference>
<comment type="caution">
    <text evidence="8">The sequence shown here is derived from an EMBL/GenBank/DDBJ whole genome shotgun (WGS) entry which is preliminary data.</text>
</comment>
<dbReference type="InterPro" id="IPR036167">
    <property type="entry name" value="tRNA_intron_Endo_cat-like_sf"/>
</dbReference>
<proteinExistence type="inferred from homology"/>
<dbReference type="Gene3D" id="3.40.1350.10">
    <property type="match status" value="1"/>
</dbReference>
<reference evidence="8" key="1">
    <citation type="journal article" date="2022" name="DNA Res.">
        <title>Genome analysis of five recently described species of the CUG-Ser clade uncovers Candida theae as a new hybrid lineage with pathogenic potential in the Candida parapsilosis species complex.</title>
        <authorList>
            <person name="Mixao V."/>
            <person name="Del Olmo V."/>
            <person name="Hegedusova E."/>
            <person name="Saus E."/>
            <person name="Pryszcz L."/>
            <person name="Cillingova A."/>
            <person name="Nosek J."/>
            <person name="Gabaldon T."/>
        </authorList>
    </citation>
    <scope>NUCLEOTIDE SEQUENCE</scope>
    <source>
        <strain evidence="8">CBS 10844</strain>
    </source>
</reference>
<dbReference type="InterPro" id="IPR016589">
    <property type="entry name" value="tRNA_splic_SEN2"/>
</dbReference>
<keyword evidence="3 4" id="KW-0456">Lyase</keyword>
<keyword evidence="6" id="KW-0175">Coiled coil</keyword>
<protein>
    <recommendedName>
        <fullName evidence="4">tRNA-splicing endonuclease subunit Sen2</fullName>
        <ecNumber evidence="4">4.6.1.16</ecNumber>
    </recommendedName>
</protein>
<keyword evidence="2 4" id="KW-0819">tRNA processing</keyword>
<dbReference type="GO" id="GO:0003676">
    <property type="term" value="F:nucleic acid binding"/>
    <property type="evidence" value="ECO:0007669"/>
    <property type="project" value="InterPro"/>
</dbReference>
<dbReference type="RefSeq" id="XP_049180373.1">
    <property type="nucleotide sequence ID" value="XM_049323816.1"/>
</dbReference>
<feature type="coiled-coil region" evidence="6">
    <location>
        <begin position="146"/>
        <end position="173"/>
    </location>
</feature>
<dbReference type="EC" id="4.6.1.16" evidence="4"/>
<dbReference type="NCBIfam" id="TIGR00324">
    <property type="entry name" value="endA"/>
    <property type="match status" value="1"/>
</dbReference>
<dbReference type="EMBL" id="JAHUZD010000091">
    <property type="protein sequence ID" value="KAI3404628.2"/>
    <property type="molecule type" value="Genomic_DNA"/>
</dbReference>
<dbReference type="AlphaFoldDB" id="A0AAI9SXM6"/>
<dbReference type="GO" id="GO:0000379">
    <property type="term" value="P:tRNA-type intron splice site recognition and cleavage"/>
    <property type="evidence" value="ECO:0007669"/>
    <property type="project" value="TreeGrafter"/>
</dbReference>
<evidence type="ECO:0000256" key="5">
    <source>
        <dbReference type="PIRSR" id="PIRSR011789-1"/>
    </source>
</evidence>
<name>A0AAI9SXM6_9ASCO</name>
<dbReference type="GO" id="GO:0000214">
    <property type="term" value="C:tRNA-intron endonuclease complex"/>
    <property type="evidence" value="ECO:0007669"/>
    <property type="project" value="UniProtKB-UniRule"/>
</dbReference>
<accession>A0AAI9SXM6</accession>
<evidence type="ECO:0000256" key="3">
    <source>
        <dbReference type="ARBA" id="ARBA00023239"/>
    </source>
</evidence>
<dbReference type="InterPro" id="IPR006676">
    <property type="entry name" value="tRNA_splic"/>
</dbReference>
<evidence type="ECO:0000256" key="1">
    <source>
        <dbReference type="ARBA" id="ARBA00008078"/>
    </source>
</evidence>
<dbReference type="Pfam" id="PF01974">
    <property type="entry name" value="tRNA_int_endo"/>
    <property type="match status" value="1"/>
</dbReference>
<evidence type="ECO:0000256" key="4">
    <source>
        <dbReference type="PIRNR" id="PIRNR011789"/>
    </source>
</evidence>
<evidence type="ECO:0000313" key="9">
    <source>
        <dbReference type="Proteomes" id="UP001202479"/>
    </source>
</evidence>
<sequence>MGKKNSRYLNRIYQKPLPIVLASEKYGIDLRVNRQSVSVFSWILYLFKFFKCYLLSLRDTCCQEDLVEVLVEDGVFKVVNEAFMTRLWRSGFFGKGILSRSEPTWKERTISRLNLEDSTFQKRNLAMEDITKVRRTERIEFKKKRQRLQDLQLKEKQNTIEEAELEEMKRLDESLVEFRKRVGIVVGEEEKEKEKDEEPLDADVRKEDKFVIDTQGKLVQLEFLQLQAVEVFFLKFALNIVSVVDDIKAMSLQELFQYCCRLYAGNNKICANNKFIINYIVYHYFRSKGWCVRSGVKFGTDYLLYKRGPPFSHAEFCIQILEDEKSMGDESVGDESVGDFEGRMSCERSVGMVDWFQMSAGARVVGGVKKSFVHIYVEPPSQFEFDEIISNGNDGVDDGLVIKKLFGRYRVSEILYKRWNPSRSRD</sequence>
<evidence type="ECO:0000259" key="7">
    <source>
        <dbReference type="Pfam" id="PF01974"/>
    </source>
</evidence>
<evidence type="ECO:0000313" key="8">
    <source>
        <dbReference type="EMBL" id="KAI3404628.2"/>
    </source>
</evidence>
<evidence type="ECO:0000256" key="2">
    <source>
        <dbReference type="ARBA" id="ARBA00022694"/>
    </source>
</evidence>